<reference evidence="4 5" key="1">
    <citation type="journal article" date="2018" name="BMC Genomics">
        <title>Genomic evidence for intraspecific hybridization in a clonal and extremely halotolerant yeast.</title>
        <authorList>
            <person name="Gostincar C."/>
            <person name="Stajich J.E."/>
            <person name="Zupancic J."/>
            <person name="Zalar P."/>
            <person name="Gunde-Cimerman N."/>
        </authorList>
    </citation>
    <scope>NUCLEOTIDE SEQUENCE [LARGE SCALE GENOMIC DNA]</scope>
    <source>
        <strain evidence="4 5">EXF-120</strain>
    </source>
</reference>
<dbReference type="GO" id="GO:0051604">
    <property type="term" value="P:protein maturation"/>
    <property type="evidence" value="ECO:0007669"/>
    <property type="project" value="TreeGrafter"/>
</dbReference>
<feature type="site" description="Cleavage; by autolysis" evidence="2">
    <location>
        <begin position="444"/>
        <end position="445"/>
    </location>
</feature>
<name>A0A3M7IQ16_HORWE</name>
<feature type="compositionally biased region" description="Low complexity" evidence="3">
    <location>
        <begin position="250"/>
        <end position="267"/>
    </location>
</feature>
<feature type="active site" description="Nucleophile" evidence="1">
    <location>
        <position position="445"/>
    </location>
</feature>
<dbReference type="PANTHER" id="PTHR10188">
    <property type="entry name" value="L-ASPARAGINASE"/>
    <property type="match status" value="1"/>
</dbReference>
<organism evidence="4 5">
    <name type="scientific">Hortaea werneckii</name>
    <name type="common">Black yeast</name>
    <name type="synonym">Cladosporium werneckii</name>
    <dbReference type="NCBI Taxonomy" id="91943"/>
    <lineage>
        <taxon>Eukaryota</taxon>
        <taxon>Fungi</taxon>
        <taxon>Dikarya</taxon>
        <taxon>Ascomycota</taxon>
        <taxon>Pezizomycotina</taxon>
        <taxon>Dothideomycetes</taxon>
        <taxon>Dothideomycetidae</taxon>
        <taxon>Mycosphaerellales</taxon>
        <taxon>Teratosphaeriaceae</taxon>
        <taxon>Hortaea</taxon>
    </lineage>
</organism>
<evidence type="ECO:0000313" key="4">
    <source>
        <dbReference type="EMBL" id="RMZ27605.1"/>
    </source>
</evidence>
<dbReference type="InterPro" id="IPR037464">
    <property type="entry name" value="Taspase1"/>
</dbReference>
<dbReference type="Gene3D" id="3.60.20.30">
    <property type="entry name" value="(Glycosyl)asparaginase"/>
    <property type="match status" value="1"/>
</dbReference>
<dbReference type="GO" id="GO:0005737">
    <property type="term" value="C:cytoplasm"/>
    <property type="evidence" value="ECO:0007669"/>
    <property type="project" value="TreeGrafter"/>
</dbReference>
<dbReference type="EMBL" id="QWIT01000241">
    <property type="protein sequence ID" value="RMZ27605.1"/>
    <property type="molecule type" value="Genomic_DNA"/>
</dbReference>
<protein>
    <recommendedName>
        <fullName evidence="6">N-terminal nucleophile aminohydrolase</fullName>
    </recommendedName>
</protein>
<feature type="region of interest" description="Disordered" evidence="3">
    <location>
        <begin position="350"/>
        <end position="436"/>
    </location>
</feature>
<evidence type="ECO:0000313" key="5">
    <source>
        <dbReference type="Proteomes" id="UP000281677"/>
    </source>
</evidence>
<feature type="region of interest" description="Disordered" evidence="3">
    <location>
        <begin position="300"/>
        <end position="321"/>
    </location>
</feature>
<evidence type="ECO:0000256" key="1">
    <source>
        <dbReference type="PIRSR" id="PIRSR600246-1"/>
    </source>
</evidence>
<dbReference type="PANTHER" id="PTHR10188:SF8">
    <property type="entry name" value="THREONINE ASPARTASE 1"/>
    <property type="match status" value="1"/>
</dbReference>
<dbReference type="SUPFAM" id="SSF56235">
    <property type="entry name" value="N-terminal nucleophile aminohydrolases (Ntn hydrolases)"/>
    <property type="match status" value="1"/>
</dbReference>
<dbReference type="Pfam" id="PF01112">
    <property type="entry name" value="Asparaginase_2"/>
    <property type="match status" value="2"/>
</dbReference>
<evidence type="ECO:0000256" key="2">
    <source>
        <dbReference type="PIRSR" id="PIRSR600246-3"/>
    </source>
</evidence>
<evidence type="ECO:0000256" key="3">
    <source>
        <dbReference type="SAM" id="MobiDB-lite"/>
    </source>
</evidence>
<dbReference type="GO" id="GO:0004298">
    <property type="term" value="F:threonine-type endopeptidase activity"/>
    <property type="evidence" value="ECO:0007669"/>
    <property type="project" value="InterPro"/>
</dbReference>
<sequence>MDKVFGSKRVHRKPTDIPCIFVHAGAGYHSVQNEQHHLGACNEAAKAAMAVMKNGGSSLDAVEIAIKILEDKEITNAGFGSNLAMDGVVECDAVVVDHYGRSGGAGAVAQIKNPISLARTLLDNTTQTLSLRRVPPNLLVGQGATNYAYEHGISILPLDALISASARDRWRKWKYDLVKAEHQKRRDEHERYHLPRVSSEMDHAAALDKQSGQERMRREHTKALMAGMWNDAQPVSPPPSDDKQDAEGHPSPASHSSSLSMSYMQPSNGNAPEPNDISFDPYGPPGVEFALTHAFAKSTGSMTPKNHYSDTRQHSLPDGGPLLNRHCGSDIDMNDSGDLDRNPLAKMQKRSHVTVWDGSSGSDSDSTAIEFKGRSSPQGVHHPDEVMTDASRQPLPKTPRERLLESPTPSAGTPLGHVRNQPPLPPSRFDGHDGAHVDEDKITDTVGAIAIDSYGNIACGASSGGIGMKHPGRVGPAALVGIGAAVIPVDNDDPDRQCVATVTSGTGEHMGTTQAASVCSERLYYNKRKVSGGRFEETGDDEAIRSFIEKDFMGHPSVRNSHSTGAIGMLSVKKTNDGCYLYFGHNTDSFALLEKLVGVFILQPVSKFAVSKRWLMVQSTRSRTSYSNNDQTLPGIRNSSMAM</sequence>
<dbReference type="InterPro" id="IPR000246">
    <property type="entry name" value="Peptidase_T2"/>
</dbReference>
<dbReference type="VEuPathDB" id="FungiDB:BTJ68_09994"/>
<accession>A0A3M7IQ16</accession>
<comment type="caution">
    <text evidence="4">The sequence shown here is derived from an EMBL/GenBank/DDBJ whole genome shotgun (WGS) entry which is preliminary data.</text>
</comment>
<evidence type="ECO:0008006" key="6">
    <source>
        <dbReference type="Google" id="ProtNLM"/>
    </source>
</evidence>
<dbReference type="FunFam" id="3.60.20.30:FF:000007">
    <property type="entry name" value="Similar to threonine aspartase"/>
    <property type="match status" value="1"/>
</dbReference>
<dbReference type="AlphaFoldDB" id="A0A3M7IQ16"/>
<dbReference type="CDD" id="cd04514">
    <property type="entry name" value="Taspase1_like"/>
    <property type="match status" value="2"/>
</dbReference>
<proteinExistence type="predicted"/>
<dbReference type="OrthoDB" id="77601at2759"/>
<dbReference type="InterPro" id="IPR029055">
    <property type="entry name" value="Ntn_hydrolases_N"/>
</dbReference>
<gene>
    <name evidence="4" type="ORF">D0859_08337</name>
</gene>
<feature type="compositionally biased region" description="Low complexity" evidence="3">
    <location>
        <begin position="357"/>
        <end position="366"/>
    </location>
</feature>
<feature type="region of interest" description="Disordered" evidence="3">
    <location>
        <begin position="181"/>
        <end position="217"/>
    </location>
</feature>
<dbReference type="Proteomes" id="UP000281677">
    <property type="component" value="Unassembled WGS sequence"/>
</dbReference>
<feature type="region of interest" description="Disordered" evidence="3">
    <location>
        <begin position="230"/>
        <end position="284"/>
    </location>
</feature>